<evidence type="ECO:0000256" key="2">
    <source>
        <dbReference type="ARBA" id="ARBA00005745"/>
    </source>
</evidence>
<comment type="caution">
    <text evidence="12">The sequence shown here is derived from an EMBL/GenBank/DDBJ whole genome shotgun (WGS) entry which is preliminary data.</text>
</comment>
<evidence type="ECO:0000256" key="10">
    <source>
        <dbReference type="SAM" id="Phobius"/>
    </source>
</evidence>
<organism evidence="12 13">
    <name type="scientific">Acinetobacter guillouiae</name>
    <name type="common">Acinetobacter genomosp. 11</name>
    <dbReference type="NCBI Taxonomy" id="106649"/>
    <lineage>
        <taxon>Bacteria</taxon>
        <taxon>Pseudomonadati</taxon>
        <taxon>Pseudomonadota</taxon>
        <taxon>Gammaproteobacteria</taxon>
        <taxon>Moraxellales</taxon>
        <taxon>Moraxellaceae</taxon>
        <taxon>Acinetobacter</taxon>
    </lineage>
</organism>
<reference evidence="12" key="1">
    <citation type="submission" date="2021-07" db="EMBL/GenBank/DDBJ databases">
        <authorList>
            <person name="Fernandez M."/>
            <person name="Pereira P."/>
            <person name="Torres Tejerizo G.A."/>
            <person name="Gonzalez P."/>
            <person name="Agostini E."/>
        </authorList>
    </citation>
    <scope>NUCLEOTIDE SEQUENCE</scope>
    <source>
        <strain evidence="12">SFC 500-1A</strain>
    </source>
</reference>
<keyword evidence="5" id="KW-0997">Cell inner membrane</keyword>
<evidence type="ECO:0000256" key="4">
    <source>
        <dbReference type="ARBA" id="ARBA00022475"/>
    </source>
</evidence>
<comment type="similarity">
    <text evidence="2 9">Belongs to the GSP F family.</text>
</comment>
<evidence type="ECO:0000256" key="6">
    <source>
        <dbReference type="ARBA" id="ARBA00022692"/>
    </source>
</evidence>
<feature type="domain" description="Type II secretion system protein GspF" evidence="11">
    <location>
        <begin position="279"/>
        <end position="400"/>
    </location>
</feature>
<evidence type="ECO:0000259" key="11">
    <source>
        <dbReference type="Pfam" id="PF00482"/>
    </source>
</evidence>
<dbReference type="InterPro" id="IPR003004">
    <property type="entry name" value="GspF/PilC"/>
</dbReference>
<protein>
    <submittedName>
        <fullName evidence="12">Type II secretion system F family protein</fullName>
    </submittedName>
</protein>
<dbReference type="PROSITE" id="PS00874">
    <property type="entry name" value="T2SP_F"/>
    <property type="match status" value="1"/>
</dbReference>
<evidence type="ECO:0000256" key="1">
    <source>
        <dbReference type="ARBA" id="ARBA00004429"/>
    </source>
</evidence>
<dbReference type="PRINTS" id="PR00812">
    <property type="entry name" value="BCTERIALGSPF"/>
</dbReference>
<dbReference type="Gene3D" id="1.20.81.30">
    <property type="entry name" value="Type II secretion system (T2SS), domain F"/>
    <property type="match status" value="2"/>
</dbReference>
<dbReference type="Pfam" id="PF00482">
    <property type="entry name" value="T2SSF"/>
    <property type="match status" value="2"/>
</dbReference>
<sequence length="410" mass="45191">MAAKKAQMMPTFAYDGVDRKGIKVKGELPSRNMALAKVTLRKQGITIKTIREKRKNILEGLMKKGISTLDITIFTRQLATMMKAGVPLVQSFEIVAEGLENPSMREIVLGIKSEVEGGNTFAGALRKYPRYFDNLFCSLVESGEQSGALETMLDRVAIYKEKSELLKQKIKKAMKYPISVIVVAIIVTIILMVKVVPVFQELFNSFGADLPAFTQLVVNMSNWMQKYWFILILFIGVVITAFLEAKKRSKKFQNFLDRTALKLPILGDLVYKAIIARYSRTLATTFAAGVPLIEALESTAGATNNVVYEQAVMKIREDVATGQQLNFAMRATNKFPSMAIQMVAIGEESGALDAMLDKVASHFENEVDNAVDGLTSMMEPLIMAILGVLVGGLVIAMYLPIFQMGSVVGG</sequence>
<feature type="transmembrane region" description="Helical" evidence="10">
    <location>
        <begin position="227"/>
        <end position="245"/>
    </location>
</feature>
<dbReference type="RefSeq" id="WP_004718347.1">
    <property type="nucleotide sequence ID" value="NZ_BBRY01000004.1"/>
</dbReference>
<evidence type="ECO:0000313" key="13">
    <source>
        <dbReference type="Proteomes" id="UP000887320"/>
    </source>
</evidence>
<dbReference type="GO" id="GO:0005886">
    <property type="term" value="C:plasma membrane"/>
    <property type="evidence" value="ECO:0007669"/>
    <property type="project" value="UniProtKB-SubCell"/>
</dbReference>
<evidence type="ECO:0000256" key="7">
    <source>
        <dbReference type="ARBA" id="ARBA00022989"/>
    </source>
</evidence>
<name>A0A6A1RTV3_ACIGI</name>
<keyword evidence="8 10" id="KW-0472">Membrane</keyword>
<feature type="domain" description="Type II secretion system protein GspF" evidence="11">
    <location>
        <begin position="74"/>
        <end position="197"/>
    </location>
</feature>
<proteinExistence type="inferred from homology"/>
<dbReference type="AlphaFoldDB" id="A0A6A1RTV3"/>
<keyword evidence="4" id="KW-1003">Cell membrane</keyword>
<accession>A0A6A1RTV3</accession>
<keyword evidence="6 9" id="KW-0812">Transmembrane</keyword>
<evidence type="ECO:0000313" key="12">
    <source>
        <dbReference type="EMBL" id="MCF0264864.1"/>
    </source>
</evidence>
<gene>
    <name evidence="12" type="ORF">KW868_10385</name>
</gene>
<evidence type="ECO:0000256" key="3">
    <source>
        <dbReference type="ARBA" id="ARBA00022448"/>
    </source>
</evidence>
<feature type="transmembrane region" description="Helical" evidence="10">
    <location>
        <begin position="176"/>
        <end position="196"/>
    </location>
</feature>
<dbReference type="EMBL" id="JAHWXT010000003">
    <property type="protein sequence ID" value="MCF0264864.1"/>
    <property type="molecule type" value="Genomic_DNA"/>
</dbReference>
<dbReference type="InterPro" id="IPR042094">
    <property type="entry name" value="T2SS_GspF_sf"/>
</dbReference>
<dbReference type="InterPro" id="IPR018076">
    <property type="entry name" value="T2SS_GspF_dom"/>
</dbReference>
<dbReference type="InterPro" id="IPR001992">
    <property type="entry name" value="T2SS_GspF/T4SS_PilC_CS"/>
</dbReference>
<feature type="transmembrane region" description="Helical" evidence="10">
    <location>
        <begin position="381"/>
        <end position="401"/>
    </location>
</feature>
<keyword evidence="7 10" id="KW-1133">Transmembrane helix</keyword>
<comment type="subcellular location">
    <subcellularLocation>
        <location evidence="1 9">Cell inner membrane</location>
        <topology evidence="1 9">Multi-pass membrane protein</topology>
    </subcellularLocation>
</comment>
<evidence type="ECO:0000256" key="8">
    <source>
        <dbReference type="ARBA" id="ARBA00023136"/>
    </source>
</evidence>
<keyword evidence="3 9" id="KW-0813">Transport</keyword>
<dbReference type="PANTHER" id="PTHR30012:SF7">
    <property type="entry name" value="PROTEIN TRANSPORT PROTEIN HOFC HOMOLOG"/>
    <property type="match status" value="1"/>
</dbReference>
<dbReference type="FunFam" id="1.20.81.30:FF:000001">
    <property type="entry name" value="Type II secretion system protein F"/>
    <property type="match status" value="2"/>
</dbReference>
<dbReference type="Proteomes" id="UP000887320">
    <property type="component" value="Unassembled WGS sequence"/>
</dbReference>
<dbReference type="PANTHER" id="PTHR30012">
    <property type="entry name" value="GENERAL SECRETION PATHWAY PROTEIN"/>
    <property type="match status" value="1"/>
</dbReference>
<evidence type="ECO:0000256" key="9">
    <source>
        <dbReference type="RuleBase" id="RU003923"/>
    </source>
</evidence>
<evidence type="ECO:0000256" key="5">
    <source>
        <dbReference type="ARBA" id="ARBA00022519"/>
    </source>
</evidence>
<dbReference type="GO" id="GO:0015628">
    <property type="term" value="P:protein secretion by the type II secretion system"/>
    <property type="evidence" value="ECO:0007669"/>
    <property type="project" value="TreeGrafter"/>
</dbReference>